<dbReference type="GO" id="GO:0005634">
    <property type="term" value="C:nucleus"/>
    <property type="evidence" value="ECO:0007669"/>
    <property type="project" value="TreeGrafter"/>
</dbReference>
<accession>A0AAE0BGQ2</accession>
<feature type="region of interest" description="Disordered" evidence="2">
    <location>
        <begin position="212"/>
        <end position="305"/>
    </location>
</feature>
<evidence type="ECO:0000313" key="5">
    <source>
        <dbReference type="Proteomes" id="UP001190700"/>
    </source>
</evidence>
<gene>
    <name evidence="4" type="ORF">CYMTET_53695</name>
</gene>
<evidence type="ECO:0000313" key="4">
    <source>
        <dbReference type="EMBL" id="KAK3236147.1"/>
    </source>
</evidence>
<feature type="domain" description="Serine hydrolase" evidence="3">
    <location>
        <begin position="10"/>
        <end position="194"/>
    </location>
</feature>
<dbReference type="PANTHER" id="PTHR48070">
    <property type="entry name" value="ESTERASE OVCA2"/>
    <property type="match status" value="1"/>
</dbReference>
<evidence type="ECO:0000256" key="2">
    <source>
        <dbReference type="SAM" id="MobiDB-lite"/>
    </source>
</evidence>
<keyword evidence="5" id="KW-1185">Reference proteome</keyword>
<keyword evidence="1" id="KW-0378">Hydrolase</keyword>
<organism evidence="4 5">
    <name type="scientific">Cymbomonas tetramitiformis</name>
    <dbReference type="NCBI Taxonomy" id="36881"/>
    <lineage>
        <taxon>Eukaryota</taxon>
        <taxon>Viridiplantae</taxon>
        <taxon>Chlorophyta</taxon>
        <taxon>Pyramimonadophyceae</taxon>
        <taxon>Pyramimonadales</taxon>
        <taxon>Pyramimonadaceae</taxon>
        <taxon>Cymbomonas</taxon>
    </lineage>
</organism>
<feature type="compositionally biased region" description="Polar residues" evidence="2">
    <location>
        <begin position="236"/>
        <end position="246"/>
    </location>
</feature>
<dbReference type="GO" id="GO:0005737">
    <property type="term" value="C:cytoplasm"/>
    <property type="evidence" value="ECO:0007669"/>
    <property type="project" value="TreeGrafter"/>
</dbReference>
<dbReference type="GO" id="GO:0016787">
    <property type="term" value="F:hydrolase activity"/>
    <property type="evidence" value="ECO:0007669"/>
    <property type="project" value="UniProtKB-KW"/>
</dbReference>
<reference evidence="4 5" key="1">
    <citation type="journal article" date="2015" name="Genome Biol. Evol.">
        <title>Comparative Genomics of a Bacterivorous Green Alga Reveals Evolutionary Causalities and Consequences of Phago-Mixotrophic Mode of Nutrition.</title>
        <authorList>
            <person name="Burns J.A."/>
            <person name="Paasch A."/>
            <person name="Narechania A."/>
            <person name="Kim E."/>
        </authorList>
    </citation>
    <scope>NUCLEOTIDE SEQUENCE [LARGE SCALE GENOMIC DNA]</scope>
    <source>
        <strain evidence="4 5">PLY_AMNH</strain>
    </source>
</reference>
<dbReference type="Gene3D" id="3.40.50.1820">
    <property type="entry name" value="alpha/beta hydrolase"/>
    <property type="match status" value="1"/>
</dbReference>
<name>A0AAE0BGQ2_9CHLO</name>
<comment type="caution">
    <text evidence="4">The sequence shown here is derived from an EMBL/GenBank/DDBJ whole genome shotgun (WGS) entry which is preliminary data.</text>
</comment>
<dbReference type="InterPro" id="IPR029058">
    <property type="entry name" value="AB_hydrolase_fold"/>
</dbReference>
<dbReference type="Pfam" id="PF03959">
    <property type="entry name" value="FSH1"/>
    <property type="match status" value="1"/>
</dbReference>
<feature type="compositionally biased region" description="Low complexity" evidence="2">
    <location>
        <begin position="214"/>
        <end position="227"/>
    </location>
</feature>
<sequence>MATTVSDVDALKVLCLHGGGSNAAGFQNDVGMTHLMAALPDSEFVFANAAYGSGIDGLVWMRDVPGGKSSTTTDPDWDLESREVLDGIVEAQGPFDAILGYSQGGAYVLAYVAWAPVDTFKAALVFCGYVPSTHEGIVDRIDSNAPLGVSTSLVFMGEQDYIISNDMTREAATKFESPTIVSSAATGHHLPYSSDPTFSDVIAFMNAIPADGETPTAAPTTSPTLSPNGETPIAAATTSPTLSPNGETPIAAATTSPTLSPNGETPTAAPTTSPTLSPSEKTSIADATTSPTTTPSPPPGTQDDSSVTAMTVHVLWTVVCMFGLVL</sequence>
<dbReference type="EMBL" id="LGRX02035154">
    <property type="protein sequence ID" value="KAK3236147.1"/>
    <property type="molecule type" value="Genomic_DNA"/>
</dbReference>
<evidence type="ECO:0000259" key="3">
    <source>
        <dbReference type="Pfam" id="PF03959"/>
    </source>
</evidence>
<dbReference type="PANTHER" id="PTHR48070:SF6">
    <property type="entry name" value="ESTERASE OVCA2"/>
    <property type="match status" value="1"/>
</dbReference>
<protein>
    <recommendedName>
        <fullName evidence="3">Serine hydrolase domain-containing protein</fullName>
    </recommendedName>
</protein>
<dbReference type="InterPro" id="IPR050593">
    <property type="entry name" value="LovG"/>
</dbReference>
<dbReference type="InterPro" id="IPR005645">
    <property type="entry name" value="FSH-like_dom"/>
</dbReference>
<proteinExistence type="predicted"/>
<feature type="compositionally biased region" description="Low complexity" evidence="2">
    <location>
        <begin position="264"/>
        <end position="293"/>
    </location>
</feature>
<dbReference type="AlphaFoldDB" id="A0AAE0BGQ2"/>
<feature type="compositionally biased region" description="Polar residues" evidence="2">
    <location>
        <begin position="253"/>
        <end position="263"/>
    </location>
</feature>
<evidence type="ECO:0000256" key="1">
    <source>
        <dbReference type="ARBA" id="ARBA00022801"/>
    </source>
</evidence>
<dbReference type="Proteomes" id="UP001190700">
    <property type="component" value="Unassembled WGS sequence"/>
</dbReference>
<dbReference type="SUPFAM" id="SSF53474">
    <property type="entry name" value="alpha/beta-Hydrolases"/>
    <property type="match status" value="1"/>
</dbReference>